<protein>
    <submittedName>
        <fullName evidence="1">Uncharacterized protein</fullName>
    </submittedName>
</protein>
<dbReference type="Proteomes" id="UP000295611">
    <property type="component" value="Unassembled WGS sequence"/>
</dbReference>
<evidence type="ECO:0000313" key="2">
    <source>
        <dbReference type="Proteomes" id="UP000295611"/>
    </source>
</evidence>
<proteinExistence type="predicted"/>
<dbReference type="AlphaFoldDB" id="A0A4R7AW50"/>
<organism evidence="1 2">
    <name type="scientific">Paludibacterium purpuratum</name>
    <dbReference type="NCBI Taxonomy" id="1144873"/>
    <lineage>
        <taxon>Bacteria</taxon>
        <taxon>Pseudomonadati</taxon>
        <taxon>Pseudomonadota</taxon>
        <taxon>Betaproteobacteria</taxon>
        <taxon>Neisseriales</taxon>
        <taxon>Chromobacteriaceae</taxon>
        <taxon>Paludibacterium</taxon>
    </lineage>
</organism>
<comment type="caution">
    <text evidence="1">The sequence shown here is derived from an EMBL/GenBank/DDBJ whole genome shotgun (WGS) entry which is preliminary data.</text>
</comment>
<evidence type="ECO:0000313" key="1">
    <source>
        <dbReference type="EMBL" id="TDR71613.1"/>
    </source>
</evidence>
<reference evidence="1 2" key="1">
    <citation type="submission" date="2019-03" db="EMBL/GenBank/DDBJ databases">
        <title>Genomic Encyclopedia of Type Strains, Phase III (KMG-III): the genomes of soil and plant-associated and newly described type strains.</title>
        <authorList>
            <person name="Whitman W."/>
        </authorList>
    </citation>
    <scope>NUCLEOTIDE SEQUENCE [LARGE SCALE GENOMIC DNA]</scope>
    <source>
        <strain evidence="1 2">CECT 8976</strain>
    </source>
</reference>
<gene>
    <name evidence="1" type="ORF">DFP86_11824</name>
</gene>
<keyword evidence="2" id="KW-1185">Reference proteome</keyword>
<dbReference type="OrthoDB" id="8593545at2"/>
<sequence length="264" mass="30047">MYDWNTLWHTHQGYRTGYAAGQEDINQLAGELNAQLVKPAAHQSDVAVYDQGDQFLLLGHDHGLQLLSLAKHALYDIQVRFLPDSAAEPCVEVHVRNLATQEEDSWRAPVRRDEQGQVWLGKRLLAEGTMPPMPFDGLSFTDNARFRDLLYSAWQHALPRLTQEISGWRPGAAIAARSQARYQALMRFEQARLALRFGDTARQRLSLALADSDFDEASDCRGLWLHVEKWWLDHAPEEDMSELIAALRALDYAGEIALVEWLKK</sequence>
<name>A0A4R7AW50_9NEIS</name>
<dbReference type="RefSeq" id="WP_133683783.1">
    <property type="nucleotide sequence ID" value="NZ_SNZP01000018.1"/>
</dbReference>
<accession>A0A4R7AW50</accession>
<dbReference type="EMBL" id="SNZP01000018">
    <property type="protein sequence ID" value="TDR71613.1"/>
    <property type="molecule type" value="Genomic_DNA"/>
</dbReference>